<dbReference type="EMBL" id="CP092624">
    <property type="protein sequence ID" value="UMM32964.1"/>
    <property type="molecule type" value="Genomic_DNA"/>
</dbReference>
<reference evidence="2 3" key="1">
    <citation type="submission" date="2022-04" db="EMBL/GenBank/DDBJ databases">
        <title>Chromosome-level reference genomes for two strains of Caenorhabditis briggsae: an improved platform for comparative genomics.</title>
        <authorList>
            <person name="Stevens L."/>
            <person name="Andersen E."/>
        </authorList>
    </citation>
    <scope>NUCLEOTIDE SEQUENCE [LARGE SCALE GENOMIC DNA]</scope>
    <source>
        <strain evidence="2">VX34</strain>
        <tissue evidence="2">Whole-organism</tissue>
    </source>
</reference>
<keyword evidence="1" id="KW-0472">Membrane</keyword>
<protein>
    <recommendedName>
        <fullName evidence="4">Serpentine Receptor, class H</fullName>
    </recommendedName>
</protein>
<proteinExistence type="predicted"/>
<dbReference type="InterPro" id="IPR053220">
    <property type="entry name" value="Nematode_rcpt-like_serp_H"/>
</dbReference>
<feature type="transmembrane region" description="Helical" evidence="1">
    <location>
        <begin position="12"/>
        <end position="37"/>
    </location>
</feature>
<evidence type="ECO:0008006" key="4">
    <source>
        <dbReference type="Google" id="ProtNLM"/>
    </source>
</evidence>
<dbReference type="PANTHER" id="PTHR22941">
    <property type="entry name" value="SERPENTINE RECEPTOR"/>
    <property type="match status" value="1"/>
</dbReference>
<organism evidence="2 3">
    <name type="scientific">Caenorhabditis briggsae</name>
    <dbReference type="NCBI Taxonomy" id="6238"/>
    <lineage>
        <taxon>Eukaryota</taxon>
        <taxon>Metazoa</taxon>
        <taxon>Ecdysozoa</taxon>
        <taxon>Nematoda</taxon>
        <taxon>Chromadorea</taxon>
        <taxon>Rhabditida</taxon>
        <taxon>Rhabditina</taxon>
        <taxon>Rhabditomorpha</taxon>
        <taxon>Rhabditoidea</taxon>
        <taxon>Rhabditidae</taxon>
        <taxon>Peloderinae</taxon>
        <taxon>Caenorhabditis</taxon>
    </lineage>
</organism>
<feature type="transmembrane region" description="Helical" evidence="1">
    <location>
        <begin position="236"/>
        <end position="259"/>
    </location>
</feature>
<sequence length="323" mass="37505">MNFTSYLDTPQFQALALHLMIGLEIPIHLFGVFCILFRTPGSMRSVKWGMLNLHVWSMGLDLGVSLLTIPYILYPALAGFTLGVLTDFDVPMAYQAYLLAVLIGLLAVSIVTILENRYFILFGREQWWRHCRMPFLIFNYIFALVYFYPAYYYFPDQASALKEVFRMLPELPQEIYDAPVFVLAIDFHYVVIPVFIMSNLLVAESGCFIILIYGNMNERTKKLSLSRHTIKMQRKFLRALNIQTAIPLLILMLPMGYLVTSRIFNLYFQSANNLCFIIIGLHGLFSTIIMLYIHAPYREVCKKVFHCKLEDYSRRWSMVSTVL</sequence>
<keyword evidence="1" id="KW-0812">Transmembrane</keyword>
<evidence type="ECO:0000256" key="1">
    <source>
        <dbReference type="SAM" id="Phobius"/>
    </source>
</evidence>
<keyword evidence="1" id="KW-1133">Transmembrane helix</keyword>
<dbReference type="InterPro" id="IPR019422">
    <property type="entry name" value="7TM_GPCR_serpentine_rcpt_Srh"/>
</dbReference>
<feature type="transmembrane region" description="Helical" evidence="1">
    <location>
        <begin position="271"/>
        <end position="293"/>
    </location>
</feature>
<dbReference type="PANTHER" id="PTHR22941:SF307">
    <property type="entry name" value="SERPENTINE RECEPTOR, CLASS H"/>
    <property type="match status" value="1"/>
</dbReference>
<evidence type="ECO:0000313" key="3">
    <source>
        <dbReference type="Proteomes" id="UP000829354"/>
    </source>
</evidence>
<accession>A0AAE9EZU0</accession>
<evidence type="ECO:0000313" key="2">
    <source>
        <dbReference type="EMBL" id="UMM32964.1"/>
    </source>
</evidence>
<feature type="transmembrane region" description="Helical" evidence="1">
    <location>
        <begin position="135"/>
        <end position="154"/>
    </location>
</feature>
<feature type="transmembrane region" description="Helical" evidence="1">
    <location>
        <begin position="49"/>
        <end position="74"/>
    </location>
</feature>
<name>A0AAE9EZU0_CAEBR</name>
<feature type="transmembrane region" description="Helical" evidence="1">
    <location>
        <begin position="94"/>
        <end position="114"/>
    </location>
</feature>
<dbReference type="Proteomes" id="UP000829354">
    <property type="component" value="Chromosome V"/>
</dbReference>
<dbReference type="Pfam" id="PF10318">
    <property type="entry name" value="7TM_GPCR_Srh"/>
    <property type="match status" value="1"/>
</dbReference>
<dbReference type="AlphaFoldDB" id="A0AAE9EZU0"/>
<feature type="transmembrane region" description="Helical" evidence="1">
    <location>
        <begin position="187"/>
        <end position="215"/>
    </location>
</feature>
<keyword evidence="3" id="KW-1185">Reference proteome</keyword>
<gene>
    <name evidence="2" type="ORF">L5515_006605</name>
</gene>